<keyword evidence="2" id="KW-0255">Endonuclease</keyword>
<evidence type="ECO:0000313" key="2">
    <source>
        <dbReference type="EMBL" id="DAG00388.1"/>
    </source>
</evidence>
<dbReference type="Pfam" id="PF08722">
    <property type="entry name" value="Tn7_TnsA-like_N"/>
    <property type="match status" value="1"/>
</dbReference>
<keyword evidence="2" id="KW-0378">Hydrolase</keyword>
<dbReference type="GO" id="GO:0004519">
    <property type="term" value="F:endonuclease activity"/>
    <property type="evidence" value="ECO:0007669"/>
    <property type="project" value="UniProtKB-KW"/>
</dbReference>
<name>A0A8S5V127_9CAUD</name>
<evidence type="ECO:0000259" key="1">
    <source>
        <dbReference type="Pfam" id="PF08722"/>
    </source>
</evidence>
<accession>A0A8S5V127</accession>
<reference evidence="2" key="1">
    <citation type="journal article" date="2021" name="Proc. Natl. Acad. Sci. U.S.A.">
        <title>A Catalog of Tens of Thousands of Viruses from Human Metagenomes Reveals Hidden Associations with Chronic Diseases.</title>
        <authorList>
            <person name="Tisza M.J."/>
            <person name="Buck C.B."/>
        </authorList>
    </citation>
    <scope>NUCLEOTIDE SEQUENCE</scope>
    <source>
        <strain evidence="2">Ct3r22</strain>
    </source>
</reference>
<proteinExistence type="predicted"/>
<protein>
    <submittedName>
        <fullName evidence="2">Endonuclease I</fullName>
    </submittedName>
</protein>
<dbReference type="InterPro" id="IPR014833">
    <property type="entry name" value="TnsA_N"/>
</dbReference>
<dbReference type="EMBL" id="BK016180">
    <property type="protein sequence ID" value="DAG00388.1"/>
    <property type="molecule type" value="Genomic_DNA"/>
</dbReference>
<keyword evidence="2" id="KW-0540">Nuclease</keyword>
<feature type="domain" description="TnsA endonuclease N-terminal" evidence="1">
    <location>
        <begin position="186"/>
        <end position="266"/>
    </location>
</feature>
<sequence>MPKNYYHVKKKLISLEEYRELYKQGARRPFCKNGVGLKPDGVSEIVRVELKCKRCGKIFVSQFPQLEKRTCLDLCTKCINHYKRSEENSKRDSSYYENPEYRKKLSEGVKRYYKEKGLIASKQRAEKRFENYSINKTIPNHAPIKIIIEGIKCESFGEGVFVKWMIYEGYEVKRCDIILNYEFKGEIKHYFPDFILEKNKQVFLIEVKSDYRRNFQKSYDYLQNRVDNGLSRSNPLSTYREDVLQKKIESAELYCKEKGWIFKLITLDDSKFNLLYNRAKRLRRNGKTKEESINSIFGKSL</sequence>
<organism evidence="2">
    <name type="scientific">Siphoviridae sp. ct3r22</name>
    <dbReference type="NCBI Taxonomy" id="2825325"/>
    <lineage>
        <taxon>Viruses</taxon>
        <taxon>Duplodnaviria</taxon>
        <taxon>Heunggongvirae</taxon>
        <taxon>Uroviricota</taxon>
        <taxon>Caudoviricetes</taxon>
    </lineage>
</organism>